<name>A0A4U8TQM9_9HELI</name>
<evidence type="ECO:0000256" key="3">
    <source>
        <dbReference type="RuleBase" id="RU000363"/>
    </source>
</evidence>
<proteinExistence type="inferred from homology"/>
<comment type="caution">
    <text evidence="4">The sequence shown here is derived from an EMBL/GenBank/DDBJ whole genome shotgun (WGS) entry which is preliminary data.</text>
</comment>
<evidence type="ECO:0000313" key="4">
    <source>
        <dbReference type="EMBL" id="TLE02209.1"/>
    </source>
</evidence>
<dbReference type="PRINTS" id="PR00081">
    <property type="entry name" value="GDHRDH"/>
</dbReference>
<evidence type="ECO:0000256" key="2">
    <source>
        <dbReference type="ARBA" id="ARBA00023002"/>
    </source>
</evidence>
<dbReference type="AlphaFoldDB" id="A0A4U8TQM9"/>
<dbReference type="InterPro" id="IPR036291">
    <property type="entry name" value="NAD(P)-bd_dom_sf"/>
</dbReference>
<reference evidence="4 5" key="1">
    <citation type="journal article" date="2014" name="Genome Announc.">
        <title>Draft genome sequences of eight enterohepatic helicobacter species isolated from both laboratory and wild rodents.</title>
        <authorList>
            <person name="Sheh A."/>
            <person name="Shen Z."/>
            <person name="Fox J.G."/>
        </authorList>
    </citation>
    <scope>NUCLEOTIDE SEQUENCE [LARGE SCALE GENOMIC DNA]</scope>
    <source>
        <strain evidence="4 5">MIT 01-6451</strain>
    </source>
</reference>
<dbReference type="STRING" id="425400.LS65_03850"/>
<gene>
    <name evidence="4" type="ORF">LS65_003465</name>
</gene>
<evidence type="ECO:0000313" key="5">
    <source>
        <dbReference type="Proteomes" id="UP000029707"/>
    </source>
</evidence>
<dbReference type="PROSITE" id="PS00061">
    <property type="entry name" value="ADH_SHORT"/>
    <property type="match status" value="1"/>
</dbReference>
<keyword evidence="5" id="KW-1185">Reference proteome</keyword>
<dbReference type="Proteomes" id="UP000029707">
    <property type="component" value="Unassembled WGS sequence"/>
</dbReference>
<protein>
    <submittedName>
        <fullName evidence="4">SDR family NAD(P)-dependent oxidoreductase</fullName>
    </submittedName>
</protein>
<dbReference type="SUPFAM" id="SSF51735">
    <property type="entry name" value="NAD(P)-binding Rossmann-fold domains"/>
    <property type="match status" value="1"/>
</dbReference>
<dbReference type="FunFam" id="3.40.50.720:FF:000047">
    <property type="entry name" value="NADP-dependent L-serine/L-allo-threonine dehydrogenase"/>
    <property type="match status" value="1"/>
</dbReference>
<dbReference type="GeneID" id="82321410"/>
<organism evidence="4 5">
    <name type="scientific">Helicobacter japonicus</name>
    <dbReference type="NCBI Taxonomy" id="425400"/>
    <lineage>
        <taxon>Bacteria</taxon>
        <taxon>Pseudomonadati</taxon>
        <taxon>Campylobacterota</taxon>
        <taxon>Epsilonproteobacteria</taxon>
        <taxon>Campylobacterales</taxon>
        <taxon>Helicobacteraceae</taxon>
        <taxon>Helicobacter</taxon>
    </lineage>
</organism>
<evidence type="ECO:0000256" key="1">
    <source>
        <dbReference type="ARBA" id="ARBA00006484"/>
    </source>
</evidence>
<dbReference type="InterPro" id="IPR020904">
    <property type="entry name" value="Sc_DH/Rdtase_CS"/>
</dbReference>
<dbReference type="Pfam" id="PF00106">
    <property type="entry name" value="adh_short"/>
    <property type="match status" value="1"/>
</dbReference>
<dbReference type="PANTHER" id="PTHR42901">
    <property type="entry name" value="ALCOHOL DEHYDROGENASE"/>
    <property type="match status" value="1"/>
</dbReference>
<dbReference type="EMBL" id="JRMQ02000003">
    <property type="protein sequence ID" value="TLE02209.1"/>
    <property type="molecule type" value="Genomic_DNA"/>
</dbReference>
<dbReference type="RefSeq" id="WP_034361394.1">
    <property type="nucleotide sequence ID" value="NZ_CAJUDB010000002.1"/>
</dbReference>
<sequence>MTALITGASSGIGEAIAKLFVAHSHKVIILARRQDKIQSLQDSLGESCQSIVCDVSDTHYIQSALQKLSIPFQNIDVLVNNAGKALGLSSADKADVCDWEEMVEVNILALIKLTHLLLPQMVAQGYGHIINIGSIAGSYPYPGGNVYGASKAFVRQFSLNLRADLYDKNIRVTDIEPGLCGGSEFSQVRFKGDEAKAKSVYEGTTPLMPEDIAQSVLWVASLPQHININTLEIMPTTQAPAALNVYKNTNKGKK</sequence>
<dbReference type="PRINTS" id="PR00080">
    <property type="entry name" value="SDRFAMILY"/>
</dbReference>
<dbReference type="GO" id="GO:0016616">
    <property type="term" value="F:oxidoreductase activity, acting on the CH-OH group of donors, NAD or NADP as acceptor"/>
    <property type="evidence" value="ECO:0007669"/>
    <property type="project" value="UniProtKB-ARBA"/>
</dbReference>
<dbReference type="Gene3D" id="3.40.50.720">
    <property type="entry name" value="NAD(P)-binding Rossmann-like Domain"/>
    <property type="match status" value="1"/>
</dbReference>
<comment type="similarity">
    <text evidence="1 3">Belongs to the short-chain dehydrogenases/reductases (SDR) family.</text>
</comment>
<keyword evidence="2" id="KW-0560">Oxidoreductase</keyword>
<dbReference type="InterPro" id="IPR002347">
    <property type="entry name" value="SDR_fam"/>
</dbReference>
<dbReference type="OrthoDB" id="658698at2"/>
<dbReference type="PANTHER" id="PTHR42901:SF1">
    <property type="entry name" value="ALCOHOL DEHYDROGENASE"/>
    <property type="match status" value="1"/>
</dbReference>
<accession>A0A4U8TQM9</accession>